<dbReference type="AlphaFoldDB" id="A0AAD9RLZ8"/>
<dbReference type="InterPro" id="IPR024887">
    <property type="entry name" value="Ashwin"/>
</dbReference>
<evidence type="ECO:0000313" key="2">
    <source>
        <dbReference type="EMBL" id="KAK2582073.1"/>
    </source>
</evidence>
<feature type="compositionally biased region" description="Basic residues" evidence="1">
    <location>
        <begin position="164"/>
        <end position="173"/>
    </location>
</feature>
<feature type="region of interest" description="Disordered" evidence="1">
    <location>
        <begin position="57"/>
        <end position="102"/>
    </location>
</feature>
<gene>
    <name evidence="2" type="ORF">KPH14_002777</name>
</gene>
<dbReference type="EMBL" id="JAIFRP010000034">
    <property type="protein sequence ID" value="KAK2582073.1"/>
    <property type="molecule type" value="Genomic_DNA"/>
</dbReference>
<comment type="caution">
    <text evidence="2">The sequence shown here is derived from an EMBL/GenBank/DDBJ whole genome shotgun (WGS) entry which is preliminary data.</text>
</comment>
<feature type="compositionally biased region" description="Low complexity" evidence="1">
    <location>
        <begin position="88"/>
        <end position="102"/>
    </location>
</feature>
<dbReference type="Pfam" id="PF15323">
    <property type="entry name" value="Ashwin"/>
    <property type="match status" value="1"/>
</dbReference>
<dbReference type="GO" id="GO:0048598">
    <property type="term" value="P:embryonic morphogenesis"/>
    <property type="evidence" value="ECO:0007669"/>
    <property type="project" value="InterPro"/>
</dbReference>
<name>A0AAD9RLZ8_9HYME</name>
<evidence type="ECO:0000256" key="1">
    <source>
        <dbReference type="SAM" id="MobiDB-lite"/>
    </source>
</evidence>
<organism evidence="2 3">
    <name type="scientific">Odynerus spinipes</name>
    <dbReference type="NCBI Taxonomy" id="1348599"/>
    <lineage>
        <taxon>Eukaryota</taxon>
        <taxon>Metazoa</taxon>
        <taxon>Ecdysozoa</taxon>
        <taxon>Arthropoda</taxon>
        <taxon>Hexapoda</taxon>
        <taxon>Insecta</taxon>
        <taxon>Pterygota</taxon>
        <taxon>Neoptera</taxon>
        <taxon>Endopterygota</taxon>
        <taxon>Hymenoptera</taxon>
        <taxon>Apocrita</taxon>
        <taxon>Aculeata</taxon>
        <taxon>Vespoidea</taxon>
        <taxon>Vespidae</taxon>
        <taxon>Eumeninae</taxon>
        <taxon>Odynerus</taxon>
    </lineage>
</organism>
<accession>A0AAD9RLZ8</accession>
<evidence type="ECO:0008006" key="4">
    <source>
        <dbReference type="Google" id="ProtNLM"/>
    </source>
</evidence>
<dbReference type="GO" id="GO:0072669">
    <property type="term" value="C:tRNA-splicing ligase complex"/>
    <property type="evidence" value="ECO:0007669"/>
    <property type="project" value="InterPro"/>
</dbReference>
<reference evidence="2" key="2">
    <citation type="journal article" date="2023" name="Commun. Biol.">
        <title>Intrasexual cuticular hydrocarbon dimorphism in a wasp sheds light on hydrocarbon biosynthesis genes in Hymenoptera.</title>
        <authorList>
            <person name="Moris V.C."/>
            <person name="Podsiadlowski L."/>
            <person name="Martin S."/>
            <person name="Oeyen J.P."/>
            <person name="Donath A."/>
            <person name="Petersen M."/>
            <person name="Wilbrandt J."/>
            <person name="Misof B."/>
            <person name="Liedtke D."/>
            <person name="Thamm M."/>
            <person name="Scheiner R."/>
            <person name="Schmitt T."/>
            <person name="Niehuis O."/>
        </authorList>
    </citation>
    <scope>NUCLEOTIDE SEQUENCE</scope>
    <source>
        <strain evidence="2">GBR_01_08_01A</strain>
    </source>
</reference>
<sequence length="173" mass="19927">MSTLDLHRPTQPELLSEHELCQILKNSCIEIKNFEKLSKTELVEIYKRVALPLPQRQHGNKKYKEENKNNMDENSESEECDKNVTLQNSNSNESINISSTNSCEKRKRVSQVNATEISKLFIDETNSVSKKICLSTTSKIETECNGIMKHKITEKNEDSTLTPTKKRQKITWP</sequence>
<reference evidence="2" key="1">
    <citation type="submission" date="2021-08" db="EMBL/GenBank/DDBJ databases">
        <authorList>
            <person name="Misof B."/>
            <person name="Oliver O."/>
            <person name="Podsiadlowski L."/>
            <person name="Donath A."/>
            <person name="Peters R."/>
            <person name="Mayer C."/>
            <person name="Rust J."/>
            <person name="Gunkel S."/>
            <person name="Lesny P."/>
            <person name="Martin S."/>
            <person name="Oeyen J.P."/>
            <person name="Petersen M."/>
            <person name="Panagiotis P."/>
            <person name="Wilbrandt J."/>
            <person name="Tanja T."/>
        </authorList>
    </citation>
    <scope>NUCLEOTIDE SEQUENCE</scope>
    <source>
        <strain evidence="2">GBR_01_08_01A</strain>
        <tissue evidence="2">Thorax + abdomen</tissue>
    </source>
</reference>
<feature type="compositionally biased region" description="Basic and acidic residues" evidence="1">
    <location>
        <begin position="62"/>
        <end position="71"/>
    </location>
</feature>
<feature type="region of interest" description="Disordered" evidence="1">
    <location>
        <begin position="154"/>
        <end position="173"/>
    </location>
</feature>
<evidence type="ECO:0000313" key="3">
    <source>
        <dbReference type="Proteomes" id="UP001258017"/>
    </source>
</evidence>
<keyword evidence="3" id="KW-1185">Reference proteome</keyword>
<protein>
    <recommendedName>
        <fullName evidence="4">Ashwin</fullName>
    </recommendedName>
</protein>
<proteinExistence type="predicted"/>
<dbReference type="Proteomes" id="UP001258017">
    <property type="component" value="Unassembled WGS sequence"/>
</dbReference>